<dbReference type="Proteomes" id="UP000241394">
    <property type="component" value="Chromosome LG7"/>
</dbReference>
<accession>A0A2R6RE51</accession>
<reference evidence="8 9" key="1">
    <citation type="submission" date="2017-07" db="EMBL/GenBank/DDBJ databases">
        <title>An improved, manually edited Actinidia chinensis var. chinensis (kiwifruit) genome highlights the challenges associated with draft genomes and gene prediction in plants.</title>
        <authorList>
            <person name="Pilkington S."/>
            <person name="Crowhurst R."/>
            <person name="Hilario E."/>
            <person name="Nardozza S."/>
            <person name="Fraser L."/>
            <person name="Peng Y."/>
            <person name="Gunaseelan K."/>
            <person name="Simpson R."/>
            <person name="Tahir J."/>
            <person name="Deroles S."/>
            <person name="Templeton K."/>
            <person name="Luo Z."/>
            <person name="Davy M."/>
            <person name="Cheng C."/>
            <person name="Mcneilage M."/>
            <person name="Scaglione D."/>
            <person name="Liu Y."/>
            <person name="Zhang Q."/>
            <person name="Datson P."/>
            <person name="De Silva N."/>
            <person name="Gardiner S."/>
            <person name="Bassett H."/>
            <person name="Chagne D."/>
            <person name="Mccallum J."/>
            <person name="Dzierzon H."/>
            <person name="Deng C."/>
            <person name="Wang Y.-Y."/>
            <person name="Barron N."/>
            <person name="Manako K."/>
            <person name="Bowen J."/>
            <person name="Foster T."/>
            <person name="Erridge Z."/>
            <person name="Tiffin H."/>
            <person name="Waite C."/>
            <person name="Davies K."/>
            <person name="Grierson E."/>
            <person name="Laing W."/>
            <person name="Kirk R."/>
            <person name="Chen X."/>
            <person name="Wood M."/>
            <person name="Montefiori M."/>
            <person name="Brummell D."/>
            <person name="Schwinn K."/>
            <person name="Catanach A."/>
            <person name="Fullerton C."/>
            <person name="Li D."/>
            <person name="Meiyalaghan S."/>
            <person name="Nieuwenhuizen N."/>
            <person name="Read N."/>
            <person name="Prakash R."/>
            <person name="Hunter D."/>
            <person name="Zhang H."/>
            <person name="Mckenzie M."/>
            <person name="Knabel M."/>
            <person name="Harris A."/>
            <person name="Allan A."/>
            <person name="Chen A."/>
            <person name="Janssen B."/>
            <person name="Plunkett B."/>
            <person name="Dwamena C."/>
            <person name="Voogd C."/>
            <person name="Leif D."/>
            <person name="Lafferty D."/>
            <person name="Souleyre E."/>
            <person name="Varkonyi-Gasic E."/>
            <person name="Gambi F."/>
            <person name="Hanley J."/>
            <person name="Yao J.-L."/>
            <person name="Cheung J."/>
            <person name="David K."/>
            <person name="Warren B."/>
            <person name="Marsh K."/>
            <person name="Snowden K."/>
            <person name="Lin-Wang K."/>
            <person name="Brian L."/>
            <person name="Martinez-Sanchez M."/>
            <person name="Wang M."/>
            <person name="Ileperuma N."/>
            <person name="Macnee N."/>
            <person name="Campin R."/>
            <person name="Mcatee P."/>
            <person name="Drummond R."/>
            <person name="Espley R."/>
            <person name="Ireland H."/>
            <person name="Wu R."/>
            <person name="Atkinson R."/>
            <person name="Karunairetnam S."/>
            <person name="Bulley S."/>
            <person name="Chunkath S."/>
            <person name="Hanley Z."/>
            <person name="Storey R."/>
            <person name="Thrimawithana A."/>
            <person name="Thomson S."/>
            <person name="David C."/>
            <person name="Testolin R."/>
        </authorList>
    </citation>
    <scope>NUCLEOTIDE SEQUENCE [LARGE SCALE GENOMIC DNA]</scope>
    <source>
        <strain evidence="9">cv. Red5</strain>
        <tissue evidence="8">Young leaf</tissue>
    </source>
</reference>
<keyword evidence="5 6" id="KW-0472">Membrane</keyword>
<evidence type="ECO:0000256" key="1">
    <source>
        <dbReference type="ARBA" id="ARBA00004141"/>
    </source>
</evidence>
<dbReference type="InterPro" id="IPR037185">
    <property type="entry name" value="EmrE-like"/>
</dbReference>
<feature type="transmembrane region" description="Helical" evidence="6">
    <location>
        <begin position="98"/>
        <end position="118"/>
    </location>
</feature>
<dbReference type="AlphaFoldDB" id="A0A2R6RE51"/>
<organism evidence="8 9">
    <name type="scientific">Actinidia chinensis var. chinensis</name>
    <name type="common">Chinese soft-hair kiwi</name>
    <dbReference type="NCBI Taxonomy" id="1590841"/>
    <lineage>
        <taxon>Eukaryota</taxon>
        <taxon>Viridiplantae</taxon>
        <taxon>Streptophyta</taxon>
        <taxon>Embryophyta</taxon>
        <taxon>Tracheophyta</taxon>
        <taxon>Spermatophyta</taxon>
        <taxon>Magnoliopsida</taxon>
        <taxon>eudicotyledons</taxon>
        <taxon>Gunneridae</taxon>
        <taxon>Pentapetalae</taxon>
        <taxon>asterids</taxon>
        <taxon>Ericales</taxon>
        <taxon>Actinidiaceae</taxon>
        <taxon>Actinidia</taxon>
    </lineage>
</organism>
<evidence type="ECO:0000256" key="3">
    <source>
        <dbReference type="ARBA" id="ARBA00022692"/>
    </source>
</evidence>
<proteinExistence type="inferred from homology"/>
<feature type="transmembrane region" description="Helical" evidence="6">
    <location>
        <begin position="7"/>
        <end position="25"/>
    </location>
</feature>
<feature type="transmembrane region" description="Helical" evidence="6">
    <location>
        <begin position="70"/>
        <end position="92"/>
    </location>
</feature>
<dbReference type="InterPro" id="IPR030184">
    <property type="entry name" value="WAT1-related"/>
</dbReference>
<reference evidence="9" key="2">
    <citation type="journal article" date="2018" name="BMC Genomics">
        <title>A manually annotated Actinidia chinensis var. chinensis (kiwifruit) genome highlights the challenges associated with draft genomes and gene prediction in plants.</title>
        <authorList>
            <person name="Pilkington S.M."/>
            <person name="Crowhurst R."/>
            <person name="Hilario E."/>
            <person name="Nardozza S."/>
            <person name="Fraser L."/>
            <person name="Peng Y."/>
            <person name="Gunaseelan K."/>
            <person name="Simpson R."/>
            <person name="Tahir J."/>
            <person name="Deroles S.C."/>
            <person name="Templeton K."/>
            <person name="Luo Z."/>
            <person name="Davy M."/>
            <person name="Cheng C."/>
            <person name="McNeilage M."/>
            <person name="Scaglione D."/>
            <person name="Liu Y."/>
            <person name="Zhang Q."/>
            <person name="Datson P."/>
            <person name="De Silva N."/>
            <person name="Gardiner S.E."/>
            <person name="Bassett H."/>
            <person name="Chagne D."/>
            <person name="McCallum J."/>
            <person name="Dzierzon H."/>
            <person name="Deng C."/>
            <person name="Wang Y.Y."/>
            <person name="Barron L."/>
            <person name="Manako K."/>
            <person name="Bowen J."/>
            <person name="Foster T.M."/>
            <person name="Erridge Z.A."/>
            <person name="Tiffin H."/>
            <person name="Waite C.N."/>
            <person name="Davies K.M."/>
            <person name="Grierson E.P."/>
            <person name="Laing W.A."/>
            <person name="Kirk R."/>
            <person name="Chen X."/>
            <person name="Wood M."/>
            <person name="Montefiori M."/>
            <person name="Brummell D.A."/>
            <person name="Schwinn K.E."/>
            <person name="Catanach A."/>
            <person name="Fullerton C."/>
            <person name="Li D."/>
            <person name="Meiyalaghan S."/>
            <person name="Nieuwenhuizen N."/>
            <person name="Read N."/>
            <person name="Prakash R."/>
            <person name="Hunter D."/>
            <person name="Zhang H."/>
            <person name="McKenzie M."/>
            <person name="Knabel M."/>
            <person name="Harris A."/>
            <person name="Allan A.C."/>
            <person name="Gleave A."/>
            <person name="Chen A."/>
            <person name="Janssen B.J."/>
            <person name="Plunkett B."/>
            <person name="Ampomah-Dwamena C."/>
            <person name="Voogd C."/>
            <person name="Leif D."/>
            <person name="Lafferty D."/>
            <person name="Souleyre E.J.F."/>
            <person name="Varkonyi-Gasic E."/>
            <person name="Gambi F."/>
            <person name="Hanley J."/>
            <person name="Yao J.L."/>
            <person name="Cheung J."/>
            <person name="David K.M."/>
            <person name="Warren B."/>
            <person name="Marsh K."/>
            <person name="Snowden K.C."/>
            <person name="Lin-Wang K."/>
            <person name="Brian L."/>
            <person name="Martinez-Sanchez M."/>
            <person name="Wang M."/>
            <person name="Ileperuma N."/>
            <person name="Macnee N."/>
            <person name="Campin R."/>
            <person name="McAtee P."/>
            <person name="Drummond R.S.M."/>
            <person name="Espley R.V."/>
            <person name="Ireland H.S."/>
            <person name="Wu R."/>
            <person name="Atkinson R.G."/>
            <person name="Karunairetnam S."/>
            <person name="Bulley S."/>
            <person name="Chunkath S."/>
            <person name="Hanley Z."/>
            <person name="Storey R."/>
            <person name="Thrimawithana A.H."/>
            <person name="Thomson S."/>
            <person name="David C."/>
            <person name="Testolin R."/>
            <person name="Huang H."/>
            <person name="Hellens R.P."/>
            <person name="Schaffer R.J."/>
        </authorList>
    </citation>
    <scope>NUCLEOTIDE SEQUENCE [LARGE SCALE GENOMIC DNA]</scope>
    <source>
        <strain evidence="9">cv. Red5</strain>
    </source>
</reference>
<dbReference type="EMBL" id="NKQK01000007">
    <property type="protein sequence ID" value="PSS26845.1"/>
    <property type="molecule type" value="Genomic_DNA"/>
</dbReference>
<feature type="transmembrane region" description="Helical" evidence="6">
    <location>
        <begin position="298"/>
        <end position="316"/>
    </location>
</feature>
<dbReference type="OrthoDB" id="1728340at2759"/>
<name>A0A2R6RE51_ACTCC</name>
<feature type="transmembrane region" description="Helical" evidence="6">
    <location>
        <begin position="37"/>
        <end position="58"/>
    </location>
</feature>
<evidence type="ECO:0000313" key="9">
    <source>
        <dbReference type="Proteomes" id="UP000241394"/>
    </source>
</evidence>
<dbReference type="GO" id="GO:0022857">
    <property type="term" value="F:transmembrane transporter activity"/>
    <property type="evidence" value="ECO:0007669"/>
    <property type="project" value="InterPro"/>
</dbReference>
<evidence type="ECO:0000256" key="4">
    <source>
        <dbReference type="ARBA" id="ARBA00022989"/>
    </source>
</evidence>
<dbReference type="STRING" id="1590841.A0A2R6RE51"/>
<feature type="transmembrane region" description="Helical" evidence="6">
    <location>
        <begin position="271"/>
        <end position="292"/>
    </location>
</feature>
<dbReference type="Gramene" id="PSS26845">
    <property type="protein sequence ID" value="PSS26845"/>
    <property type="gene ID" value="CEY00_Acc08140"/>
</dbReference>
<evidence type="ECO:0000256" key="5">
    <source>
        <dbReference type="ARBA" id="ARBA00023136"/>
    </source>
</evidence>
<feature type="transmembrane region" description="Helical" evidence="6">
    <location>
        <begin position="130"/>
        <end position="150"/>
    </location>
</feature>
<evidence type="ECO:0000256" key="2">
    <source>
        <dbReference type="ARBA" id="ARBA00007635"/>
    </source>
</evidence>
<dbReference type="PANTHER" id="PTHR31218">
    <property type="entry name" value="WAT1-RELATED PROTEIN"/>
    <property type="match status" value="1"/>
</dbReference>
<dbReference type="GO" id="GO:0016020">
    <property type="term" value="C:membrane"/>
    <property type="evidence" value="ECO:0007669"/>
    <property type="project" value="UniProtKB-SubCell"/>
</dbReference>
<dbReference type="OMA" id="FYSNTIA"/>
<gene>
    <name evidence="8" type="ORF">CEY00_Acc08140</name>
</gene>
<evidence type="ECO:0000259" key="7">
    <source>
        <dbReference type="Pfam" id="PF00892"/>
    </source>
</evidence>
<protein>
    <recommendedName>
        <fullName evidence="6">WAT1-related protein</fullName>
    </recommendedName>
</protein>
<dbReference type="SUPFAM" id="SSF103481">
    <property type="entry name" value="Multidrug resistance efflux transporter EmrE"/>
    <property type="match status" value="2"/>
</dbReference>
<dbReference type="InterPro" id="IPR000620">
    <property type="entry name" value="EamA_dom"/>
</dbReference>
<sequence length="351" mass="37710">MGMKDALPYLGMVSAQVIQVALIVAIKEATSTGMTKFIFVCYSNALAALVLLPLALLVHRSALPPVTFPLLCRFFLLALFGCIAQITGNAAIQITPVSFTTAMLNLTPGFTFILAVIFRMEEVDCRSTSTLAKTIGTLVSIGGALIVTLYKGPSILVTPSRSNFPHQFLTQQSNLVIGGLLLIIDCLAASAFTITQALVLKKFKAELIIVFFYCFFVAIMCAICSLVVERDFDAWSLRPPVRLVTILYSGVVGSATQVSLIVWCVHKRGPLFVAVFHPIGIIISAAVDIIFFGVVLPLGSLVGSIVIVIGFYSVMWGKAKEQKVIEGNGVSGLESSSEEAPLLQNIKETQA</sequence>
<evidence type="ECO:0000256" key="6">
    <source>
        <dbReference type="RuleBase" id="RU363077"/>
    </source>
</evidence>
<feature type="transmembrane region" description="Helical" evidence="6">
    <location>
        <begin position="207"/>
        <end position="228"/>
    </location>
</feature>
<comment type="similarity">
    <text evidence="2 6">Belongs to the drug/metabolite transporter (DMT) superfamily. Plant drug/metabolite exporter (P-DME) (TC 2.A.7.4) family.</text>
</comment>
<keyword evidence="9" id="KW-1185">Reference proteome</keyword>
<feature type="transmembrane region" description="Helical" evidence="6">
    <location>
        <begin position="240"/>
        <end position="264"/>
    </location>
</feature>
<keyword evidence="4 6" id="KW-1133">Transmembrane helix</keyword>
<dbReference type="Pfam" id="PF00892">
    <property type="entry name" value="EamA"/>
    <property type="match status" value="1"/>
</dbReference>
<keyword evidence="3 6" id="KW-0812">Transmembrane</keyword>
<comment type="caution">
    <text evidence="8">The sequence shown here is derived from an EMBL/GenBank/DDBJ whole genome shotgun (WGS) entry which is preliminary data.</text>
</comment>
<dbReference type="InParanoid" id="A0A2R6RE51"/>
<feature type="transmembrane region" description="Helical" evidence="6">
    <location>
        <begin position="175"/>
        <end position="200"/>
    </location>
</feature>
<comment type="subcellular location">
    <subcellularLocation>
        <location evidence="1 6">Membrane</location>
        <topology evidence="1 6">Multi-pass membrane protein</topology>
    </subcellularLocation>
</comment>
<evidence type="ECO:0000313" key="8">
    <source>
        <dbReference type="EMBL" id="PSS26845.1"/>
    </source>
</evidence>
<feature type="domain" description="EamA" evidence="7">
    <location>
        <begin position="9"/>
        <end position="148"/>
    </location>
</feature>